<evidence type="ECO:0000313" key="4">
    <source>
        <dbReference type="Proteomes" id="UP000245678"/>
    </source>
</evidence>
<comment type="caution">
    <text evidence="3">The sequence shown here is derived from an EMBL/GenBank/DDBJ whole genome shotgun (WGS) entry which is preliminary data.</text>
</comment>
<dbReference type="InterPro" id="IPR027268">
    <property type="entry name" value="Peptidase_M4/M1_CTD_sf"/>
</dbReference>
<keyword evidence="4" id="KW-1185">Reference proteome</keyword>
<gene>
    <name evidence="3" type="ORF">LX99_00990</name>
</gene>
<accession>A0A316HZM4</accession>
<sequence>MIRIKKLLPVFLLLGSTAALAQQTLPIAVNLQKTYTKGTRTQAGAPGKNYWQNTASYAIKVNFDPKTRLLSGSVGIDYFNNSPDSLKRVQFKLYPNLYQKGVARQSTISPADLTDGVHITSFSVNSQPLDSTHRRINGTNMTLRVTPIAPKQQVHFDISYSYTLNKGSHIRTGQIDTGAFFVAYFFPRVAVYDDIDGWNDYPYTGSQEFYNDFCHFSAEITVPGDYKVWATGDLKNADDVFDPRIVKRIAGAGQSDNITDIISEADIKAGDITKKAPTHTWKFEADSVTDFVFATSNHYLWKASSLVVDPKTGRRTRVDAVFNPSHKDYYDVVDYARKTVEVMSYKFPKWPFPYQHETVFDGLDQMEYPMMVNDNPLEDKTDAITLTDHEIFHTMFPFYMGINETKYGWMDEGWATIGEWLVSPEIDHSIVDPYGVAAVEQTAGQEVDMPVMTLTPALIGAAGFTDSYPKPAMAYLYVKDMLGDDLFNKALHYYIAQWHGKHPMPYDFFNCMNTGAGINMNWFWKAWFFDNGVTDLGIGKVSATGNSYSVIINKVGSKPIPVNLTVYYADGSTQLVHKSIAVWQGGNTSAKVDFAAKKAVKKLVLGTTYDPDSNKKDNIWTNAANH</sequence>
<dbReference type="EMBL" id="QGHA01000001">
    <property type="protein sequence ID" value="PWK80522.1"/>
    <property type="molecule type" value="Genomic_DNA"/>
</dbReference>
<dbReference type="GO" id="GO:0008237">
    <property type="term" value="F:metallopeptidase activity"/>
    <property type="evidence" value="ECO:0007669"/>
    <property type="project" value="InterPro"/>
</dbReference>
<protein>
    <recommendedName>
        <fullName evidence="2">Peptidase M1 membrane alanine aminopeptidase domain-containing protein</fullName>
    </recommendedName>
</protein>
<evidence type="ECO:0000256" key="1">
    <source>
        <dbReference type="SAM" id="SignalP"/>
    </source>
</evidence>
<dbReference type="InterPro" id="IPR014782">
    <property type="entry name" value="Peptidase_M1_dom"/>
</dbReference>
<dbReference type="Pfam" id="PF01433">
    <property type="entry name" value="Peptidase_M1"/>
    <property type="match status" value="1"/>
</dbReference>
<feature type="signal peptide" evidence="1">
    <location>
        <begin position="1"/>
        <end position="21"/>
    </location>
</feature>
<reference evidence="3 4" key="1">
    <citation type="submission" date="2018-05" db="EMBL/GenBank/DDBJ databases">
        <title>Genomic Encyclopedia of Archaeal and Bacterial Type Strains, Phase II (KMG-II): from individual species to whole genera.</title>
        <authorList>
            <person name="Goeker M."/>
        </authorList>
    </citation>
    <scope>NUCLEOTIDE SEQUENCE [LARGE SCALE GENOMIC DNA]</scope>
    <source>
        <strain evidence="3 4">DSM 19975</strain>
    </source>
</reference>
<dbReference type="CDD" id="cd09604">
    <property type="entry name" value="M1_APN_like"/>
    <property type="match status" value="1"/>
</dbReference>
<dbReference type="AlphaFoldDB" id="A0A316HZM4"/>
<keyword evidence="1" id="KW-0732">Signal</keyword>
<name>A0A316HZM4_9SPHI</name>
<feature type="domain" description="Peptidase M1 membrane alanine aminopeptidase" evidence="2">
    <location>
        <begin position="375"/>
        <end position="527"/>
    </location>
</feature>
<dbReference type="RefSeq" id="WP_109606822.1">
    <property type="nucleotide sequence ID" value="NZ_QGHA01000001.1"/>
</dbReference>
<dbReference type="Gene3D" id="1.10.390.10">
    <property type="entry name" value="Neutral Protease Domain 2"/>
    <property type="match status" value="1"/>
</dbReference>
<feature type="chain" id="PRO_5016325329" description="Peptidase M1 membrane alanine aminopeptidase domain-containing protein" evidence="1">
    <location>
        <begin position="22"/>
        <end position="626"/>
    </location>
</feature>
<evidence type="ECO:0000313" key="3">
    <source>
        <dbReference type="EMBL" id="PWK80522.1"/>
    </source>
</evidence>
<proteinExistence type="predicted"/>
<evidence type="ECO:0000259" key="2">
    <source>
        <dbReference type="Pfam" id="PF01433"/>
    </source>
</evidence>
<organism evidence="3 4">
    <name type="scientific">Mucilaginibacter oryzae</name>
    <dbReference type="NCBI Taxonomy" id="468058"/>
    <lineage>
        <taxon>Bacteria</taxon>
        <taxon>Pseudomonadati</taxon>
        <taxon>Bacteroidota</taxon>
        <taxon>Sphingobacteriia</taxon>
        <taxon>Sphingobacteriales</taxon>
        <taxon>Sphingobacteriaceae</taxon>
        <taxon>Mucilaginibacter</taxon>
    </lineage>
</organism>
<dbReference type="GO" id="GO:0008270">
    <property type="term" value="F:zinc ion binding"/>
    <property type="evidence" value="ECO:0007669"/>
    <property type="project" value="InterPro"/>
</dbReference>
<dbReference type="SUPFAM" id="SSF55486">
    <property type="entry name" value="Metalloproteases ('zincins'), catalytic domain"/>
    <property type="match status" value="1"/>
</dbReference>
<dbReference type="Proteomes" id="UP000245678">
    <property type="component" value="Unassembled WGS sequence"/>
</dbReference>